<proteinExistence type="predicted"/>
<organism evidence="2 3">
    <name type="scientific">Moheibacter sediminis</name>
    <dbReference type="NCBI Taxonomy" id="1434700"/>
    <lineage>
        <taxon>Bacteria</taxon>
        <taxon>Pseudomonadati</taxon>
        <taxon>Bacteroidota</taxon>
        <taxon>Flavobacteriia</taxon>
        <taxon>Flavobacteriales</taxon>
        <taxon>Weeksellaceae</taxon>
        <taxon>Moheibacter</taxon>
    </lineage>
</organism>
<dbReference type="Proteomes" id="UP000192393">
    <property type="component" value="Unassembled WGS sequence"/>
</dbReference>
<feature type="chain" id="PRO_5012890446" description="HmuY protein" evidence="1">
    <location>
        <begin position="23"/>
        <end position="217"/>
    </location>
</feature>
<gene>
    <name evidence="2" type="ORF">SAMN06296427_101576</name>
</gene>
<protein>
    <recommendedName>
        <fullName evidence="4">HmuY protein</fullName>
    </recommendedName>
</protein>
<keyword evidence="3" id="KW-1185">Reference proteome</keyword>
<dbReference type="RefSeq" id="WP_084015929.1">
    <property type="nucleotide sequence ID" value="NZ_FWXS01000001.1"/>
</dbReference>
<dbReference type="AlphaFoldDB" id="A0A1W1YPB9"/>
<name>A0A1W1YPB9_9FLAO</name>
<evidence type="ECO:0008006" key="4">
    <source>
        <dbReference type="Google" id="ProtNLM"/>
    </source>
</evidence>
<sequence length="217" mass="23935">MKRKMISYLMVGVLSLTFSACSSDDEGDNGNGNPTEILLVEHNNKVVGWGKGRANTDAYLSLSVGDGQIQSFRTVDDNDIETQELVDLVFPGDWGNNDGELTITAPGSSGAGGAEWEYCTNWQRKKGTQLGELDDFDLSDFENVKNAAQLIALHEEYRSIYSYHDWLAGTEVNMGSSFLIRTYEGRLAIAYVQNVQGVYGDTQAKLTLKIKVMPDLD</sequence>
<feature type="signal peptide" evidence="1">
    <location>
        <begin position="1"/>
        <end position="22"/>
    </location>
</feature>
<dbReference type="EMBL" id="FWXS01000001">
    <property type="protein sequence ID" value="SMC37661.1"/>
    <property type="molecule type" value="Genomic_DNA"/>
</dbReference>
<evidence type="ECO:0000313" key="3">
    <source>
        <dbReference type="Proteomes" id="UP000192393"/>
    </source>
</evidence>
<evidence type="ECO:0000313" key="2">
    <source>
        <dbReference type="EMBL" id="SMC37661.1"/>
    </source>
</evidence>
<accession>A0A1W1YPB9</accession>
<keyword evidence="1" id="KW-0732">Signal</keyword>
<dbReference type="PROSITE" id="PS51257">
    <property type="entry name" value="PROKAR_LIPOPROTEIN"/>
    <property type="match status" value="1"/>
</dbReference>
<evidence type="ECO:0000256" key="1">
    <source>
        <dbReference type="SAM" id="SignalP"/>
    </source>
</evidence>
<reference evidence="2 3" key="1">
    <citation type="submission" date="2017-04" db="EMBL/GenBank/DDBJ databases">
        <authorList>
            <person name="Afonso C.L."/>
            <person name="Miller P.J."/>
            <person name="Scott M.A."/>
            <person name="Spackman E."/>
            <person name="Goraichik I."/>
            <person name="Dimitrov K.M."/>
            <person name="Suarez D.L."/>
            <person name="Swayne D.E."/>
        </authorList>
    </citation>
    <scope>NUCLEOTIDE SEQUENCE [LARGE SCALE GENOMIC DNA]</scope>
    <source>
        <strain evidence="2 3">CGMCC 1.12708</strain>
    </source>
</reference>